<gene>
    <name evidence="2" type="ORF">NON19_00345</name>
</gene>
<feature type="transmembrane region" description="Helical" evidence="1">
    <location>
        <begin position="36"/>
        <end position="58"/>
    </location>
</feature>
<dbReference type="PANTHER" id="PTHR38441:SF1">
    <property type="entry name" value="MEMBRANE PROTEIN"/>
    <property type="match status" value="1"/>
</dbReference>
<evidence type="ECO:0000256" key="1">
    <source>
        <dbReference type="SAM" id="Phobius"/>
    </source>
</evidence>
<keyword evidence="1" id="KW-1133">Transmembrane helix</keyword>
<keyword evidence="1" id="KW-0472">Membrane</keyword>
<dbReference type="Pfam" id="PF04341">
    <property type="entry name" value="DUF485"/>
    <property type="match status" value="1"/>
</dbReference>
<dbReference type="RefSeq" id="WP_255924457.1">
    <property type="nucleotide sequence ID" value="NZ_JANFNH010000001.1"/>
</dbReference>
<dbReference type="Proteomes" id="UP001206206">
    <property type="component" value="Unassembled WGS sequence"/>
</dbReference>
<protein>
    <submittedName>
        <fullName evidence="2">DUF485 domain-containing protein</fullName>
    </submittedName>
</protein>
<dbReference type="InterPro" id="IPR007436">
    <property type="entry name" value="DUF485"/>
</dbReference>
<feature type="transmembrane region" description="Helical" evidence="1">
    <location>
        <begin position="73"/>
        <end position="92"/>
    </location>
</feature>
<sequence>MSLVEDSTHPTHIDRADPSAIQQSPEFVLLRRRLRLFVFPVSLAFFCWYMAFAVLSAYDRGFMKHKVTGEINMGTLFGLLQFVTTLVIALSYRRFADKKLDPQVDIIKELAGAGKE</sequence>
<proteinExistence type="predicted"/>
<reference evidence="2 3" key="1">
    <citation type="submission" date="2022-06" db="EMBL/GenBank/DDBJ databases">
        <title>Draft genome sequence of type strain Streptomyces rubrisoli DSM 42083.</title>
        <authorList>
            <person name="Duangmal K."/>
            <person name="Klaysubun C."/>
        </authorList>
    </citation>
    <scope>NUCLEOTIDE SEQUENCE [LARGE SCALE GENOMIC DNA]</scope>
    <source>
        <strain evidence="2 3">DSM 42083</strain>
    </source>
</reference>
<evidence type="ECO:0000313" key="2">
    <source>
        <dbReference type="EMBL" id="MCQ4040506.1"/>
    </source>
</evidence>
<keyword evidence="1" id="KW-0812">Transmembrane</keyword>
<dbReference type="PANTHER" id="PTHR38441">
    <property type="entry name" value="INTEGRAL MEMBRANE PROTEIN-RELATED"/>
    <property type="match status" value="1"/>
</dbReference>
<name>A0ABT1P567_9ACTN</name>
<comment type="caution">
    <text evidence="2">The sequence shown here is derived from an EMBL/GenBank/DDBJ whole genome shotgun (WGS) entry which is preliminary data.</text>
</comment>
<accession>A0ABT1P567</accession>
<organism evidence="2 3">
    <name type="scientific">Streptantibioticus rubrisoli</name>
    <dbReference type="NCBI Taxonomy" id="1387313"/>
    <lineage>
        <taxon>Bacteria</taxon>
        <taxon>Bacillati</taxon>
        <taxon>Actinomycetota</taxon>
        <taxon>Actinomycetes</taxon>
        <taxon>Kitasatosporales</taxon>
        <taxon>Streptomycetaceae</taxon>
        <taxon>Streptantibioticus</taxon>
    </lineage>
</organism>
<dbReference type="EMBL" id="JANFNH010000001">
    <property type="protein sequence ID" value="MCQ4040506.1"/>
    <property type="molecule type" value="Genomic_DNA"/>
</dbReference>
<evidence type="ECO:0000313" key="3">
    <source>
        <dbReference type="Proteomes" id="UP001206206"/>
    </source>
</evidence>
<keyword evidence="3" id="KW-1185">Reference proteome</keyword>